<evidence type="ECO:0000256" key="4">
    <source>
        <dbReference type="SAM" id="SignalP"/>
    </source>
</evidence>
<dbReference type="Proteomes" id="UP000807716">
    <property type="component" value="Unassembled WGS sequence"/>
</dbReference>
<keyword evidence="4" id="KW-0732">Signal</keyword>
<dbReference type="OrthoDB" id="2315391at2759"/>
<accession>A0A9P6PKW0</accession>
<feature type="domain" description="Crinkler effector protein N-terminal" evidence="5">
    <location>
        <begin position="7"/>
        <end position="107"/>
    </location>
</feature>
<dbReference type="AlphaFoldDB" id="A0A9P6PKW0"/>
<name>A0A9P6PKW0_9FUNG</name>
<feature type="non-terminal residue" evidence="6">
    <location>
        <position position="1"/>
    </location>
</feature>
<evidence type="ECO:0000256" key="2">
    <source>
        <dbReference type="ARBA" id="ARBA00004613"/>
    </source>
</evidence>
<gene>
    <name evidence="6" type="ORF">DFQ27_000456</name>
</gene>
<dbReference type="GO" id="GO:0005576">
    <property type="term" value="C:extracellular region"/>
    <property type="evidence" value="ECO:0007669"/>
    <property type="project" value="UniProtKB-SubCell"/>
</dbReference>
<evidence type="ECO:0000313" key="6">
    <source>
        <dbReference type="EMBL" id="KAG0249045.1"/>
    </source>
</evidence>
<dbReference type="Pfam" id="PF20147">
    <property type="entry name" value="Crinkler"/>
    <property type="match status" value="1"/>
</dbReference>
<sequence length="369" mass="41991">MTTPTTLTLLCIVDGASTSRAFPVNISPDDSMDDLKKLIKAKKAPRFDDVAADKLTLWRVSIPEDDDDEQPILLNKVSEKKKLKTTRELTEFFEGSLLKKTIHIIVQRPATTDIMDVIKKIQGALQPRDQVTDFVPHLPSAMPWQEPRESMKEAVTTVASNVVTYKASQGHLVAKPSSSFLVCSGAPGVGKTRYGYELYETLRHRLSEATKQRGDDFSPQYYRLLLNFSTDIYLGPGDADLSSDIILGLRMAYSHFVGRKYREGFEEFFRHASRHKDLFTISRVIYAIRDDLQLSDKQQQLFLFLHIDDFQRIFEYGWRGSPASVHRDVSLSDAGTSPTERHSLQGLRLFQDMMRMLGRFLIGETFPTM</sequence>
<reference evidence="6" key="1">
    <citation type="journal article" date="2020" name="Fungal Divers.">
        <title>Resolving the Mortierellaceae phylogeny through synthesis of multi-gene phylogenetics and phylogenomics.</title>
        <authorList>
            <person name="Vandepol N."/>
            <person name="Liber J."/>
            <person name="Desiro A."/>
            <person name="Na H."/>
            <person name="Kennedy M."/>
            <person name="Barry K."/>
            <person name="Grigoriev I.V."/>
            <person name="Miller A.N."/>
            <person name="O'Donnell K."/>
            <person name="Stajich J.E."/>
            <person name="Bonito G."/>
        </authorList>
    </citation>
    <scope>NUCLEOTIDE SEQUENCE</scope>
    <source>
        <strain evidence="6">BC1065</strain>
    </source>
</reference>
<evidence type="ECO:0000256" key="3">
    <source>
        <dbReference type="ARBA" id="ARBA00022525"/>
    </source>
</evidence>
<evidence type="ECO:0000313" key="7">
    <source>
        <dbReference type="Proteomes" id="UP000807716"/>
    </source>
</evidence>
<comment type="subcellular location">
    <subcellularLocation>
        <location evidence="1">Host cell</location>
    </subcellularLocation>
    <subcellularLocation>
        <location evidence="2">Secreted</location>
    </subcellularLocation>
</comment>
<dbReference type="GO" id="GO:0043657">
    <property type="term" value="C:host cell"/>
    <property type="evidence" value="ECO:0007669"/>
    <property type="project" value="UniProtKB-SubCell"/>
</dbReference>
<keyword evidence="3" id="KW-0964">Secreted</keyword>
<dbReference type="EMBL" id="JAAAJB010001100">
    <property type="protein sequence ID" value="KAG0249045.1"/>
    <property type="molecule type" value="Genomic_DNA"/>
</dbReference>
<comment type="caution">
    <text evidence="6">The sequence shown here is derived from an EMBL/GenBank/DDBJ whole genome shotgun (WGS) entry which is preliminary data.</text>
</comment>
<evidence type="ECO:0000256" key="1">
    <source>
        <dbReference type="ARBA" id="ARBA00004340"/>
    </source>
</evidence>
<protein>
    <recommendedName>
        <fullName evidence="5">Crinkler effector protein N-terminal domain-containing protein</fullName>
    </recommendedName>
</protein>
<dbReference type="InterPro" id="IPR045379">
    <property type="entry name" value="Crinkler_N"/>
</dbReference>
<organism evidence="6 7">
    <name type="scientific">Actinomortierella ambigua</name>
    <dbReference type="NCBI Taxonomy" id="1343610"/>
    <lineage>
        <taxon>Eukaryota</taxon>
        <taxon>Fungi</taxon>
        <taxon>Fungi incertae sedis</taxon>
        <taxon>Mucoromycota</taxon>
        <taxon>Mortierellomycotina</taxon>
        <taxon>Mortierellomycetes</taxon>
        <taxon>Mortierellales</taxon>
        <taxon>Mortierellaceae</taxon>
        <taxon>Actinomortierella</taxon>
    </lineage>
</organism>
<keyword evidence="7" id="KW-1185">Reference proteome</keyword>
<evidence type="ECO:0000259" key="5">
    <source>
        <dbReference type="Pfam" id="PF20147"/>
    </source>
</evidence>
<feature type="chain" id="PRO_5040313559" description="Crinkler effector protein N-terminal domain-containing protein" evidence="4">
    <location>
        <begin position="22"/>
        <end position="369"/>
    </location>
</feature>
<feature type="signal peptide" evidence="4">
    <location>
        <begin position="1"/>
        <end position="21"/>
    </location>
</feature>
<proteinExistence type="predicted"/>